<dbReference type="Pfam" id="PF00929">
    <property type="entry name" value="RNase_T"/>
    <property type="match status" value="1"/>
</dbReference>
<feature type="domain" description="Exonuclease" evidence="6">
    <location>
        <begin position="3"/>
        <end position="170"/>
    </location>
</feature>
<name>A0ABV4B9Z3_9GAMM</name>
<evidence type="ECO:0000256" key="1">
    <source>
        <dbReference type="ARBA" id="ARBA00012417"/>
    </source>
</evidence>
<dbReference type="InterPro" id="IPR006054">
    <property type="entry name" value="DnaQ"/>
</dbReference>
<dbReference type="SMART" id="SM00479">
    <property type="entry name" value="EXOIII"/>
    <property type="match status" value="1"/>
</dbReference>
<dbReference type="EC" id="2.7.7.7" evidence="1"/>
<dbReference type="RefSeq" id="WP_369665611.1">
    <property type="nucleotide sequence ID" value="NZ_JBDKXB010000002.1"/>
</dbReference>
<dbReference type="Gene3D" id="3.30.420.10">
    <property type="entry name" value="Ribonuclease H-like superfamily/Ribonuclease H"/>
    <property type="match status" value="1"/>
</dbReference>
<evidence type="ECO:0000256" key="2">
    <source>
        <dbReference type="ARBA" id="ARBA00022722"/>
    </source>
</evidence>
<dbReference type="Proteomes" id="UP001564408">
    <property type="component" value="Unassembled WGS sequence"/>
</dbReference>
<evidence type="ECO:0000256" key="3">
    <source>
        <dbReference type="ARBA" id="ARBA00022839"/>
    </source>
</evidence>
<comment type="catalytic activity">
    <reaction evidence="4">
        <text>DNA(n) + a 2'-deoxyribonucleoside 5'-triphosphate = DNA(n+1) + diphosphate</text>
        <dbReference type="Rhea" id="RHEA:22508"/>
        <dbReference type="Rhea" id="RHEA-COMP:17339"/>
        <dbReference type="Rhea" id="RHEA-COMP:17340"/>
        <dbReference type="ChEBI" id="CHEBI:33019"/>
        <dbReference type="ChEBI" id="CHEBI:61560"/>
        <dbReference type="ChEBI" id="CHEBI:173112"/>
        <dbReference type="EC" id="2.7.7.7"/>
    </reaction>
</comment>
<dbReference type="SUPFAM" id="SSF53098">
    <property type="entry name" value="Ribonuclease H-like"/>
    <property type="match status" value="1"/>
</dbReference>
<dbReference type="InterPro" id="IPR036397">
    <property type="entry name" value="RNaseH_sf"/>
</dbReference>
<dbReference type="PANTHER" id="PTHR30231:SF37">
    <property type="entry name" value="EXODEOXYRIBONUCLEASE 10"/>
    <property type="match status" value="1"/>
</dbReference>
<gene>
    <name evidence="7" type="ORF">ABC977_02260</name>
</gene>
<keyword evidence="2" id="KW-0540">Nuclease</keyword>
<evidence type="ECO:0000313" key="8">
    <source>
        <dbReference type="Proteomes" id="UP001564408"/>
    </source>
</evidence>
<feature type="region of interest" description="Disordered" evidence="5">
    <location>
        <begin position="203"/>
        <end position="226"/>
    </location>
</feature>
<comment type="caution">
    <text evidence="7">The sequence shown here is derived from an EMBL/GenBank/DDBJ whole genome shotgun (WGS) entry which is preliminary data.</text>
</comment>
<proteinExistence type="predicted"/>
<evidence type="ECO:0000313" key="7">
    <source>
        <dbReference type="EMBL" id="MEY6431226.1"/>
    </source>
</evidence>
<feature type="compositionally biased region" description="Low complexity" evidence="5">
    <location>
        <begin position="203"/>
        <end position="212"/>
    </location>
</feature>
<dbReference type="EMBL" id="JBDKXB010000002">
    <property type="protein sequence ID" value="MEY6431226.1"/>
    <property type="molecule type" value="Genomic_DNA"/>
</dbReference>
<evidence type="ECO:0000256" key="5">
    <source>
        <dbReference type="SAM" id="MobiDB-lite"/>
    </source>
</evidence>
<evidence type="ECO:0000259" key="6">
    <source>
        <dbReference type="SMART" id="SM00479"/>
    </source>
</evidence>
<sequence>MESVVVIDFETTGLSPDHGDRATEIAAVLIRDGQIVAQYQSLMNAGRRIPAFITQLTGITDAMVRAAPPASQVMAEVADFVGDHPLIAHNASFDRRFWEAELRRIDRCPAQPFACSMLLARRLLPEAPNHKLGTLVEYARLPVTGRYHRAQADAEMAAHLTLYLEQHLIERFRLAAVTHPLLAEIQRTPKGRLETSLRRYASGHAGSATAAGHGRGGRKNSWSERS</sequence>
<dbReference type="CDD" id="cd06127">
    <property type="entry name" value="DEDDh"/>
    <property type="match status" value="1"/>
</dbReference>
<dbReference type="GO" id="GO:0004527">
    <property type="term" value="F:exonuclease activity"/>
    <property type="evidence" value="ECO:0007669"/>
    <property type="project" value="UniProtKB-KW"/>
</dbReference>
<accession>A0ABV4B9Z3</accession>
<keyword evidence="8" id="KW-1185">Reference proteome</keyword>
<keyword evidence="3 7" id="KW-0269">Exonuclease</keyword>
<dbReference type="InterPro" id="IPR012337">
    <property type="entry name" value="RNaseH-like_sf"/>
</dbReference>
<dbReference type="PANTHER" id="PTHR30231">
    <property type="entry name" value="DNA POLYMERASE III SUBUNIT EPSILON"/>
    <property type="match status" value="1"/>
</dbReference>
<keyword evidence="3 7" id="KW-0378">Hydrolase</keyword>
<reference evidence="7 8" key="1">
    <citation type="submission" date="2024-05" db="EMBL/GenBank/DDBJ databases">
        <title>Genome Sequence and Characterization of the New Strain Purple Sulfur Bacterium of Genus Thioalkalicoccus.</title>
        <authorList>
            <person name="Bryantseva I.A."/>
            <person name="Kyndt J.A."/>
            <person name="Imhoff J.F."/>
        </authorList>
    </citation>
    <scope>NUCLEOTIDE SEQUENCE [LARGE SCALE GENOMIC DNA]</scope>
    <source>
        <strain evidence="7 8">Um2</strain>
    </source>
</reference>
<dbReference type="NCBIfam" id="TIGR00573">
    <property type="entry name" value="dnaq"/>
    <property type="match status" value="1"/>
</dbReference>
<protein>
    <recommendedName>
        <fullName evidence="1">DNA-directed DNA polymerase</fullName>
        <ecNumber evidence="1">2.7.7.7</ecNumber>
    </recommendedName>
</protein>
<dbReference type="InterPro" id="IPR013520">
    <property type="entry name" value="Ribonucl_H"/>
</dbReference>
<evidence type="ECO:0000256" key="4">
    <source>
        <dbReference type="ARBA" id="ARBA00049244"/>
    </source>
</evidence>
<organism evidence="7 8">
    <name type="scientific">Thioalkalicoccus limnaeus</name>
    <dbReference type="NCBI Taxonomy" id="120681"/>
    <lineage>
        <taxon>Bacteria</taxon>
        <taxon>Pseudomonadati</taxon>
        <taxon>Pseudomonadota</taxon>
        <taxon>Gammaproteobacteria</taxon>
        <taxon>Chromatiales</taxon>
        <taxon>Chromatiaceae</taxon>
        <taxon>Thioalkalicoccus</taxon>
    </lineage>
</organism>